<dbReference type="PANTHER" id="PTHR37984:SF15">
    <property type="entry name" value="INTEGRASE CATALYTIC DOMAIN-CONTAINING PROTEIN"/>
    <property type="match status" value="1"/>
</dbReference>
<dbReference type="InterPro" id="IPR001584">
    <property type="entry name" value="Integrase_cat-core"/>
</dbReference>
<dbReference type="Proteomes" id="UP000469452">
    <property type="component" value="Unassembled WGS sequence"/>
</dbReference>
<sequence>MGCADGLSRLPVDTDEPPGPTLASRWDAEREEFIPQPIPEERRKVCSISRGVVGAVTRSIGKQSRTKTGRLEVPKEQEQPGQEDGEPSRKTPRTRAETPDQTTENQEGARAPPEPLTNLPPYKDDTYVLPDRVLRAEQPNDPFVLEGVPRVQSPASGRMVDAPGDPDARALRPTGRSSLQEDCPEDPPQEPPGQHGARHPGLLDDGRVVPLPRLTPVWPFWSGKDSGTRQENRLLAPVAGGRGSILPTVSTLRGCKGDSTLEAGPSTKDARLRTAGTFQLPGNKFILVFMDYFTRWAEAFAVPDLKTSTFLTVLVDEVLCRYGVPDKLLSDRGSNFVSKLAGDPVPDSRDRQDSQRSWTPAGPGPGGKVQLYAGYDAAHETLGDSPYFCLFGRDPVQPLHLAFVNQEPLWKTDELPQWRRKQSAWFTATRKLVEAQLLKGQNRDSAAKDRRKLDLQPADPVWVYQHFHKSARPDGQDDAPGRTSEMTTRS</sequence>
<protein>
    <recommendedName>
        <fullName evidence="2">Integrase catalytic domain-containing protein</fullName>
    </recommendedName>
</protein>
<feature type="region of interest" description="Disordered" evidence="1">
    <location>
        <begin position="138"/>
        <end position="206"/>
    </location>
</feature>
<dbReference type="InterPro" id="IPR050951">
    <property type="entry name" value="Retrovirus_Pol_polyprotein"/>
</dbReference>
<dbReference type="PANTHER" id="PTHR37984">
    <property type="entry name" value="PROTEIN CBG26694"/>
    <property type="match status" value="1"/>
</dbReference>
<feature type="region of interest" description="Disordered" evidence="1">
    <location>
        <begin position="339"/>
        <end position="365"/>
    </location>
</feature>
<dbReference type="SUPFAM" id="SSF53098">
    <property type="entry name" value="Ribonuclease H-like"/>
    <property type="match status" value="1"/>
</dbReference>
<evidence type="ECO:0000259" key="2">
    <source>
        <dbReference type="PROSITE" id="PS50994"/>
    </source>
</evidence>
<evidence type="ECO:0000256" key="1">
    <source>
        <dbReference type="SAM" id="MobiDB-lite"/>
    </source>
</evidence>
<dbReference type="InterPro" id="IPR012337">
    <property type="entry name" value="RNaseH-like_sf"/>
</dbReference>
<feature type="compositionally biased region" description="Basic and acidic residues" evidence="1">
    <location>
        <begin position="69"/>
        <end position="78"/>
    </location>
</feature>
<proteinExistence type="predicted"/>
<feature type="compositionally biased region" description="Basic and acidic residues" evidence="1">
    <location>
        <begin position="86"/>
        <end position="98"/>
    </location>
</feature>
<reference evidence="3 4" key="1">
    <citation type="submission" date="2019-06" db="EMBL/GenBank/DDBJ databases">
        <title>Genomics analysis of Aphanomyces spp. identifies a new class of oomycete effector associated with host adaptation.</title>
        <authorList>
            <person name="Gaulin E."/>
        </authorList>
    </citation>
    <scope>NUCLEOTIDE SEQUENCE [LARGE SCALE GENOMIC DNA]</scope>
    <source>
        <strain evidence="3 4">E</strain>
    </source>
</reference>
<feature type="region of interest" description="Disordered" evidence="1">
    <location>
        <begin position="1"/>
        <end position="44"/>
    </location>
</feature>
<accession>A0A6A5A2L1</accession>
<dbReference type="GO" id="GO:0003676">
    <property type="term" value="F:nucleic acid binding"/>
    <property type="evidence" value="ECO:0007669"/>
    <property type="project" value="InterPro"/>
</dbReference>
<dbReference type="AlphaFoldDB" id="A0A6A5A2L1"/>
<organism evidence="3 4">
    <name type="scientific">Aphanomyces astaci</name>
    <name type="common">Crayfish plague agent</name>
    <dbReference type="NCBI Taxonomy" id="112090"/>
    <lineage>
        <taxon>Eukaryota</taxon>
        <taxon>Sar</taxon>
        <taxon>Stramenopiles</taxon>
        <taxon>Oomycota</taxon>
        <taxon>Saprolegniomycetes</taxon>
        <taxon>Saprolegniales</taxon>
        <taxon>Verrucalvaceae</taxon>
        <taxon>Aphanomyces</taxon>
    </lineage>
</organism>
<name>A0A6A5A2L1_APHAT</name>
<dbReference type="EMBL" id="VJMI01013253">
    <property type="protein sequence ID" value="KAF0748258.1"/>
    <property type="molecule type" value="Genomic_DNA"/>
</dbReference>
<evidence type="ECO:0000313" key="4">
    <source>
        <dbReference type="Proteomes" id="UP000469452"/>
    </source>
</evidence>
<feature type="region of interest" description="Disordered" evidence="1">
    <location>
        <begin position="467"/>
        <end position="490"/>
    </location>
</feature>
<dbReference type="InterPro" id="IPR036397">
    <property type="entry name" value="RNaseH_sf"/>
</dbReference>
<comment type="caution">
    <text evidence="3">The sequence shown here is derived from an EMBL/GenBank/DDBJ whole genome shotgun (WGS) entry which is preliminary data.</text>
</comment>
<dbReference type="PROSITE" id="PS50994">
    <property type="entry name" value="INTEGRASE"/>
    <property type="match status" value="1"/>
</dbReference>
<feature type="compositionally biased region" description="Basic and acidic residues" evidence="1">
    <location>
        <begin position="26"/>
        <end position="44"/>
    </location>
</feature>
<gene>
    <name evidence="3" type="ORF">AaE_007412</name>
</gene>
<dbReference type="Gene3D" id="3.30.420.10">
    <property type="entry name" value="Ribonuclease H-like superfamily/Ribonuclease H"/>
    <property type="match status" value="1"/>
</dbReference>
<feature type="region of interest" description="Disordered" evidence="1">
    <location>
        <begin position="58"/>
        <end position="125"/>
    </location>
</feature>
<feature type="domain" description="Integrase catalytic" evidence="2">
    <location>
        <begin position="261"/>
        <end position="339"/>
    </location>
</feature>
<evidence type="ECO:0000313" key="3">
    <source>
        <dbReference type="EMBL" id="KAF0748258.1"/>
    </source>
</evidence>
<dbReference type="GO" id="GO:0015074">
    <property type="term" value="P:DNA integration"/>
    <property type="evidence" value="ECO:0007669"/>
    <property type="project" value="InterPro"/>
</dbReference>